<feature type="compositionally biased region" description="Basic residues" evidence="1">
    <location>
        <begin position="118"/>
        <end position="133"/>
    </location>
</feature>
<organism evidence="2 3">
    <name type="scientific">Gigaspora rosea</name>
    <dbReference type="NCBI Taxonomy" id="44941"/>
    <lineage>
        <taxon>Eukaryota</taxon>
        <taxon>Fungi</taxon>
        <taxon>Fungi incertae sedis</taxon>
        <taxon>Mucoromycota</taxon>
        <taxon>Glomeromycotina</taxon>
        <taxon>Glomeromycetes</taxon>
        <taxon>Diversisporales</taxon>
        <taxon>Gigasporaceae</taxon>
        <taxon>Gigaspora</taxon>
    </lineage>
</organism>
<protein>
    <submittedName>
        <fullName evidence="2">Uncharacterized protein</fullName>
    </submittedName>
</protein>
<proteinExistence type="predicted"/>
<feature type="region of interest" description="Disordered" evidence="1">
    <location>
        <begin position="112"/>
        <end position="133"/>
    </location>
</feature>
<dbReference type="AlphaFoldDB" id="A0A397UWX9"/>
<feature type="region of interest" description="Disordered" evidence="1">
    <location>
        <begin position="48"/>
        <end position="95"/>
    </location>
</feature>
<accession>A0A397UWX9</accession>
<comment type="caution">
    <text evidence="2">The sequence shown here is derived from an EMBL/GenBank/DDBJ whole genome shotgun (WGS) entry which is preliminary data.</text>
</comment>
<evidence type="ECO:0000313" key="2">
    <source>
        <dbReference type="EMBL" id="RIB13868.1"/>
    </source>
</evidence>
<evidence type="ECO:0000313" key="3">
    <source>
        <dbReference type="Proteomes" id="UP000266673"/>
    </source>
</evidence>
<dbReference type="Proteomes" id="UP000266673">
    <property type="component" value="Unassembled WGS sequence"/>
</dbReference>
<reference evidence="2 3" key="1">
    <citation type="submission" date="2018-06" db="EMBL/GenBank/DDBJ databases">
        <title>Comparative genomics reveals the genomic features of Rhizophagus irregularis, R. cerebriforme, R. diaphanum and Gigaspora rosea, and their symbiotic lifestyle signature.</title>
        <authorList>
            <person name="Morin E."/>
            <person name="San Clemente H."/>
            <person name="Chen E.C.H."/>
            <person name="De La Providencia I."/>
            <person name="Hainaut M."/>
            <person name="Kuo A."/>
            <person name="Kohler A."/>
            <person name="Murat C."/>
            <person name="Tang N."/>
            <person name="Roy S."/>
            <person name="Loubradou J."/>
            <person name="Henrissat B."/>
            <person name="Grigoriev I.V."/>
            <person name="Corradi N."/>
            <person name="Roux C."/>
            <person name="Martin F.M."/>
        </authorList>
    </citation>
    <scope>NUCLEOTIDE SEQUENCE [LARGE SCALE GENOMIC DNA]</scope>
    <source>
        <strain evidence="2 3">DAOM 194757</strain>
    </source>
</reference>
<sequence length="154" mass="17341">MRCRTHIWAAKGKPDEAFITVTFPSGQSSDDRDLLGGYIRIQALAEISKGNPQEIHQKNAEGPDGNSQENLLKKNATIPEGYPQENFPSKNTEIPERYSQEIHQITAEVLEKNPQKNASKKMLKKKKPLKYQRKAHKKIVGELSCEHSSGSKKC</sequence>
<dbReference type="EMBL" id="QKWP01000885">
    <property type="protein sequence ID" value="RIB13868.1"/>
    <property type="molecule type" value="Genomic_DNA"/>
</dbReference>
<name>A0A397UWX9_9GLOM</name>
<gene>
    <name evidence="2" type="ORF">C2G38_2196713</name>
</gene>
<keyword evidence="3" id="KW-1185">Reference proteome</keyword>
<evidence type="ECO:0000256" key="1">
    <source>
        <dbReference type="SAM" id="MobiDB-lite"/>
    </source>
</evidence>
<dbReference type="OrthoDB" id="10637854at2759"/>